<keyword evidence="1" id="KW-0812">Transmembrane</keyword>
<reference evidence="2" key="1">
    <citation type="journal article" date="2015" name="Nature">
        <title>Complex archaea that bridge the gap between prokaryotes and eukaryotes.</title>
        <authorList>
            <person name="Spang A."/>
            <person name="Saw J.H."/>
            <person name="Jorgensen S.L."/>
            <person name="Zaremba-Niedzwiedzka K."/>
            <person name="Martijn J."/>
            <person name="Lind A.E."/>
            <person name="van Eijk R."/>
            <person name="Schleper C."/>
            <person name="Guy L."/>
            <person name="Ettema T.J."/>
        </authorList>
    </citation>
    <scope>NUCLEOTIDE SEQUENCE</scope>
</reference>
<evidence type="ECO:0000313" key="2">
    <source>
        <dbReference type="EMBL" id="KKN21402.1"/>
    </source>
</evidence>
<comment type="caution">
    <text evidence="2">The sequence shown here is derived from an EMBL/GenBank/DDBJ whole genome shotgun (WGS) entry which is preliminary data.</text>
</comment>
<evidence type="ECO:0000256" key="1">
    <source>
        <dbReference type="SAM" id="Phobius"/>
    </source>
</evidence>
<protein>
    <submittedName>
        <fullName evidence="2">Uncharacterized protein</fullName>
    </submittedName>
</protein>
<gene>
    <name evidence="2" type="ORF">LCGC14_0925870</name>
</gene>
<dbReference type="EMBL" id="LAZR01003151">
    <property type="protein sequence ID" value="KKN21402.1"/>
    <property type="molecule type" value="Genomic_DNA"/>
</dbReference>
<proteinExistence type="predicted"/>
<name>A0A0F9PA97_9ZZZZ</name>
<feature type="transmembrane region" description="Helical" evidence="1">
    <location>
        <begin position="12"/>
        <end position="35"/>
    </location>
</feature>
<dbReference type="AlphaFoldDB" id="A0A0F9PA97"/>
<keyword evidence="1" id="KW-0472">Membrane</keyword>
<organism evidence="2">
    <name type="scientific">marine sediment metagenome</name>
    <dbReference type="NCBI Taxonomy" id="412755"/>
    <lineage>
        <taxon>unclassified sequences</taxon>
        <taxon>metagenomes</taxon>
        <taxon>ecological metagenomes</taxon>
    </lineage>
</organism>
<sequence>MGYQLSKQSCIILGTICFILGITGVGFNGMIFSLYSPELWWRLLYALDVLFGLGGFIFALVFFGTSTRKR</sequence>
<accession>A0A0F9PA97</accession>
<feature type="transmembrane region" description="Helical" evidence="1">
    <location>
        <begin position="41"/>
        <end position="63"/>
    </location>
</feature>
<keyword evidence="1" id="KW-1133">Transmembrane helix</keyword>